<keyword evidence="1" id="KW-1133">Transmembrane helix</keyword>
<evidence type="ECO:0008006" key="4">
    <source>
        <dbReference type="Google" id="ProtNLM"/>
    </source>
</evidence>
<keyword evidence="1" id="KW-0812">Transmembrane</keyword>
<dbReference type="Proteomes" id="UP000241566">
    <property type="component" value="Unassembled WGS sequence"/>
</dbReference>
<accession>A0ABX5GBZ9</accession>
<organism evidence="2 3">
    <name type="scientific">Photobacterium leiognathi</name>
    <dbReference type="NCBI Taxonomy" id="553611"/>
    <lineage>
        <taxon>Bacteria</taxon>
        <taxon>Pseudomonadati</taxon>
        <taxon>Pseudomonadota</taxon>
        <taxon>Gammaproteobacteria</taxon>
        <taxon>Vibrionales</taxon>
        <taxon>Vibrionaceae</taxon>
        <taxon>Photobacterium</taxon>
    </lineage>
</organism>
<gene>
    <name evidence="2" type="ORF">CTM94_17585</name>
</gene>
<name>A0ABX5GBZ9_PHOLE</name>
<keyword evidence="1" id="KW-0472">Membrane</keyword>
<feature type="transmembrane region" description="Helical" evidence="1">
    <location>
        <begin position="6"/>
        <end position="25"/>
    </location>
</feature>
<comment type="caution">
    <text evidence="2">The sequence shown here is derived from an EMBL/GenBank/DDBJ whole genome shotgun (WGS) entry which is preliminary data.</text>
</comment>
<evidence type="ECO:0000256" key="1">
    <source>
        <dbReference type="SAM" id="Phobius"/>
    </source>
</evidence>
<dbReference type="EMBL" id="PYOI01000033">
    <property type="protein sequence ID" value="PSV78894.1"/>
    <property type="molecule type" value="Genomic_DNA"/>
</dbReference>
<evidence type="ECO:0000313" key="2">
    <source>
        <dbReference type="EMBL" id="PSV78894.1"/>
    </source>
</evidence>
<reference evidence="2 3" key="1">
    <citation type="submission" date="2018-01" db="EMBL/GenBank/DDBJ databases">
        <title>Whole genome sequencing of Histamine producing bacteria.</title>
        <authorList>
            <person name="Butler K."/>
        </authorList>
    </citation>
    <scope>NUCLEOTIDE SEQUENCE [LARGE SCALE GENOMIC DNA]</scope>
    <source>
        <strain evidence="2 3">ATCC 25521</strain>
    </source>
</reference>
<evidence type="ECO:0000313" key="3">
    <source>
        <dbReference type="Proteomes" id="UP000241566"/>
    </source>
</evidence>
<sequence>MKKSIIRFLSLNIIFVLCMILYNYVHINMIEYDIKNHYDRIISASNEFYQHYLNTEVENKEPGIYTEST</sequence>
<proteinExistence type="predicted"/>
<keyword evidence="3" id="KW-1185">Reference proteome</keyword>
<protein>
    <recommendedName>
        <fullName evidence="4">Two-component sensor histidine kinase</fullName>
    </recommendedName>
</protein>